<keyword evidence="16" id="KW-0472">Membrane</keyword>
<proteinExistence type="inferred from homology"/>
<keyword evidence="5 16" id="KW-1133">Transmembrane helix</keyword>
<keyword evidence="3" id="KW-0521">NADP</keyword>
<evidence type="ECO:0000256" key="9">
    <source>
        <dbReference type="ARBA" id="ARBA00037929"/>
    </source>
</evidence>
<dbReference type="EC" id="1.1.1.62" evidence="7"/>
<dbReference type="SUPFAM" id="SSF51735">
    <property type="entry name" value="NAD(P)-binding Rossmann-fold domains"/>
    <property type="match status" value="1"/>
</dbReference>
<dbReference type="InterPro" id="IPR020904">
    <property type="entry name" value="Sc_DH/Rdtase_CS"/>
</dbReference>
<comment type="similarity">
    <text evidence="15">Belongs to the short-chain dehydrogenases/reductases (SDR) family.</text>
</comment>
<evidence type="ECO:0000256" key="13">
    <source>
        <dbReference type="ARBA" id="ARBA00048906"/>
    </source>
</evidence>
<dbReference type="InterPro" id="IPR051019">
    <property type="entry name" value="VLCFA-Steroid_DH"/>
</dbReference>
<keyword evidence="6" id="KW-0560">Oxidoreductase</keyword>
<evidence type="ECO:0000256" key="7">
    <source>
        <dbReference type="ARBA" id="ARBA00024072"/>
    </source>
</evidence>
<evidence type="ECO:0000256" key="14">
    <source>
        <dbReference type="ARBA" id="ARBA00049509"/>
    </source>
</evidence>
<keyword evidence="4" id="KW-0443">Lipid metabolism</keyword>
<comment type="catalytic activity">
    <reaction evidence="12">
        <text>17beta-estradiol + NAD(+) = estrone + NADH + H(+)</text>
        <dbReference type="Rhea" id="RHEA:24612"/>
        <dbReference type="ChEBI" id="CHEBI:15378"/>
        <dbReference type="ChEBI" id="CHEBI:16469"/>
        <dbReference type="ChEBI" id="CHEBI:17263"/>
        <dbReference type="ChEBI" id="CHEBI:57540"/>
        <dbReference type="ChEBI" id="CHEBI:57945"/>
        <dbReference type="EC" id="1.1.1.62"/>
    </reaction>
</comment>
<dbReference type="GO" id="GO:0004303">
    <property type="term" value="F:estradiol 17-beta-dehydrogenase [NAD(P)+] activity"/>
    <property type="evidence" value="ECO:0007669"/>
    <property type="project" value="UniProtKB-EC"/>
</dbReference>
<evidence type="ECO:0000313" key="17">
    <source>
        <dbReference type="EMBL" id="CAH2294300.1"/>
    </source>
</evidence>
<dbReference type="EC" id="1.1.1.330" evidence="10"/>
<evidence type="ECO:0000256" key="1">
    <source>
        <dbReference type="ARBA" id="ARBA00004477"/>
    </source>
</evidence>
<dbReference type="GO" id="GO:0006694">
    <property type="term" value="P:steroid biosynthetic process"/>
    <property type="evidence" value="ECO:0007669"/>
    <property type="project" value="UniProtKB-KW"/>
</dbReference>
<evidence type="ECO:0000256" key="8">
    <source>
        <dbReference type="ARBA" id="ARBA00037337"/>
    </source>
</evidence>
<evidence type="ECO:0000256" key="15">
    <source>
        <dbReference type="RuleBase" id="RU000363"/>
    </source>
</evidence>
<dbReference type="Proteomes" id="UP001295444">
    <property type="component" value="Chromosome 05"/>
</dbReference>
<dbReference type="GO" id="GO:0005789">
    <property type="term" value="C:endoplasmic reticulum membrane"/>
    <property type="evidence" value="ECO:0007669"/>
    <property type="project" value="UniProtKB-SubCell"/>
</dbReference>
<comment type="catalytic activity">
    <reaction evidence="13">
        <text>17beta-estradiol + NADP(+) = estrone + NADPH + H(+)</text>
        <dbReference type="Rhea" id="RHEA:24616"/>
        <dbReference type="ChEBI" id="CHEBI:15378"/>
        <dbReference type="ChEBI" id="CHEBI:16469"/>
        <dbReference type="ChEBI" id="CHEBI:17263"/>
        <dbReference type="ChEBI" id="CHEBI:57783"/>
        <dbReference type="ChEBI" id="CHEBI:58349"/>
        <dbReference type="EC" id="1.1.1.62"/>
    </reaction>
</comment>
<evidence type="ECO:0000256" key="10">
    <source>
        <dbReference type="ARBA" id="ARBA00039105"/>
    </source>
</evidence>
<evidence type="ECO:0000256" key="3">
    <source>
        <dbReference type="ARBA" id="ARBA00022857"/>
    </source>
</evidence>
<dbReference type="AlphaFoldDB" id="A0AAD1W6T3"/>
<accession>A0AAD1W6T3</accession>
<evidence type="ECO:0000256" key="12">
    <source>
        <dbReference type="ARBA" id="ARBA00048022"/>
    </source>
</evidence>
<dbReference type="Pfam" id="PF00106">
    <property type="entry name" value="adh_short"/>
    <property type="match status" value="1"/>
</dbReference>
<organism evidence="17 18">
    <name type="scientific">Pelobates cultripes</name>
    <name type="common">Western spadefoot toad</name>
    <dbReference type="NCBI Taxonomy" id="61616"/>
    <lineage>
        <taxon>Eukaryota</taxon>
        <taxon>Metazoa</taxon>
        <taxon>Chordata</taxon>
        <taxon>Craniata</taxon>
        <taxon>Vertebrata</taxon>
        <taxon>Euteleostomi</taxon>
        <taxon>Amphibia</taxon>
        <taxon>Batrachia</taxon>
        <taxon>Anura</taxon>
        <taxon>Pelobatoidea</taxon>
        <taxon>Pelobatidae</taxon>
        <taxon>Pelobates</taxon>
    </lineage>
</organism>
<keyword evidence="4" id="KW-0444">Lipid biosynthesis</keyword>
<evidence type="ECO:0000256" key="11">
    <source>
        <dbReference type="ARBA" id="ARBA00041250"/>
    </source>
</evidence>
<reference evidence="17" key="1">
    <citation type="submission" date="2022-03" db="EMBL/GenBank/DDBJ databases">
        <authorList>
            <person name="Alioto T."/>
            <person name="Alioto T."/>
            <person name="Gomez Garrido J."/>
        </authorList>
    </citation>
    <scope>NUCLEOTIDE SEQUENCE</scope>
</reference>
<comment type="pathway">
    <text evidence="9">Steroid biosynthesis; estrogen biosynthesis.</text>
</comment>
<name>A0AAD1W6T3_PELCU</name>
<keyword evidence="2 16" id="KW-0812">Transmembrane</keyword>
<dbReference type="PIRSF" id="PIRSF000126">
    <property type="entry name" value="11-beta-HSD1"/>
    <property type="match status" value="1"/>
</dbReference>
<comment type="subcellular location">
    <subcellularLocation>
        <location evidence="1">Endoplasmic reticulum membrane</location>
        <topology evidence="1">Multi-pass membrane protein</topology>
    </subcellularLocation>
</comment>
<feature type="transmembrane region" description="Helical" evidence="16">
    <location>
        <begin position="179"/>
        <end position="198"/>
    </location>
</feature>
<dbReference type="InterPro" id="IPR036291">
    <property type="entry name" value="NAD(P)-bd_dom_sf"/>
</dbReference>
<dbReference type="CDD" id="cd05356">
    <property type="entry name" value="17beta-HSD1_like_SDR_c"/>
    <property type="match status" value="1"/>
</dbReference>
<keyword evidence="18" id="KW-1185">Reference proteome</keyword>
<evidence type="ECO:0000256" key="16">
    <source>
        <dbReference type="SAM" id="Phobius"/>
    </source>
</evidence>
<dbReference type="InterPro" id="IPR002347">
    <property type="entry name" value="SDR_fam"/>
</dbReference>
<dbReference type="GO" id="GO:0141040">
    <property type="term" value="F:very-long-chain 3-oxoacyl-CoA reductase activity"/>
    <property type="evidence" value="ECO:0007669"/>
    <property type="project" value="UniProtKB-EC"/>
</dbReference>
<dbReference type="PRINTS" id="PR00080">
    <property type="entry name" value="SDRFAMILY"/>
</dbReference>
<comment type="catalytic activity">
    <reaction evidence="14">
        <text>a very-long-chain (3R)-3-hydroxyacyl-CoA + NADP(+) = a very-long-chain 3-oxoacyl-CoA + NADPH + H(+)</text>
        <dbReference type="Rhea" id="RHEA:48680"/>
        <dbReference type="ChEBI" id="CHEBI:15378"/>
        <dbReference type="ChEBI" id="CHEBI:57783"/>
        <dbReference type="ChEBI" id="CHEBI:58349"/>
        <dbReference type="ChEBI" id="CHEBI:85440"/>
        <dbReference type="ChEBI" id="CHEBI:90725"/>
        <dbReference type="EC" id="1.1.1.330"/>
    </reaction>
</comment>
<dbReference type="Gene3D" id="3.40.50.720">
    <property type="entry name" value="NAD(P)-binding Rossmann-like Domain"/>
    <property type="match status" value="1"/>
</dbReference>
<evidence type="ECO:0000256" key="4">
    <source>
        <dbReference type="ARBA" id="ARBA00022955"/>
    </source>
</evidence>
<evidence type="ECO:0000256" key="5">
    <source>
        <dbReference type="ARBA" id="ARBA00022989"/>
    </source>
</evidence>
<evidence type="ECO:0000313" key="18">
    <source>
        <dbReference type="Proteomes" id="UP001295444"/>
    </source>
</evidence>
<dbReference type="PANTHER" id="PTHR43899">
    <property type="entry name" value="RH59310P"/>
    <property type="match status" value="1"/>
</dbReference>
<dbReference type="PROSITE" id="PS00061">
    <property type="entry name" value="ADH_SHORT"/>
    <property type="match status" value="1"/>
</dbReference>
<evidence type="ECO:0000256" key="2">
    <source>
        <dbReference type="ARBA" id="ARBA00022692"/>
    </source>
</evidence>
<protein>
    <recommendedName>
        <fullName evidence="11">3-ketoacyl-CoA reductase</fullName>
        <ecNumber evidence="10">1.1.1.330</ecNumber>
        <ecNumber evidence="7">1.1.1.62</ecNumber>
    </recommendedName>
</protein>
<dbReference type="PANTHER" id="PTHR43899:SF7">
    <property type="entry name" value="17-BETA-HYDROXYSTEROID DEHYDROGENASE TYPE 3"/>
    <property type="match status" value="1"/>
</dbReference>
<gene>
    <name evidence="17" type="ORF">PECUL_23A011748</name>
</gene>
<evidence type="ECO:0000256" key="6">
    <source>
        <dbReference type="ARBA" id="ARBA00023002"/>
    </source>
</evidence>
<dbReference type="EMBL" id="OW240916">
    <property type="protein sequence ID" value="CAH2294300.1"/>
    <property type="molecule type" value="Genomic_DNA"/>
</dbReference>
<dbReference type="FunFam" id="3.40.50.720:FF:000137">
    <property type="entry name" value="Hydroxysteroid (17-beta) dehydrogenase 3"/>
    <property type="match status" value="1"/>
</dbReference>
<comment type="function">
    <text evidence="8">Catalyzes the second of the four reactions of the long-chain fatty acids elongation cycle. This endoplasmic reticulum-bound enzymatic process, allows the addition of two carbons to the chain of long- and very long-chain fatty acids/VLCFAs per cycle. This enzyme has a 3-ketoacyl-CoA reductase activity, reducing 3-ketoacyl-CoA to 3-hydroxyacyl-CoA, within each cycle of fatty acid elongation. Thereby, it may participate in the production of VLCFAs of different chain lengths that are involved in multiple biological processes as precursors of membrane lipids and lipid mediators. May also catalyze the transformation of estrone (E1) into estradiol (E2) and play a role in estrogen formation.</text>
</comment>
<keyword evidence="4" id="KW-0752">Steroid biosynthesis</keyword>
<sequence>MEHILQQFFCLLGFILCLYFLLKCLGFLKYLFPHLWGALPLSFYRSMGEWAVVTGAGDGIGKAYSIELAKRGMNIVMISRTVEKMKTVAMEIEHSTGRNVKIIQVDFTKGSIYEYIEESLNGLEIGILVNNVGMLHNPEPCRFLNGPENDKNLINCNILSAVKMTRIILKQMEERKRGLILNISSAFGYFPCPLYSLYSASKAFVTTFSKALQAEYKSKGIIIQAVTPYGVSTAMTKRIDTNIITKSAEDFVTQSLSYIKLGNETFGCLAHEVLGRIFNCIPLWVIHSTAVQEFTLNFLTKKFKKEPKNM</sequence>
<dbReference type="PRINTS" id="PR00081">
    <property type="entry name" value="GDHRDH"/>
</dbReference>
<feature type="transmembrane region" description="Helical" evidence="16">
    <location>
        <begin position="6"/>
        <end position="28"/>
    </location>
</feature>